<keyword evidence="4 6" id="KW-1133">Transmembrane helix</keyword>
<feature type="transmembrane region" description="Helical" evidence="6">
    <location>
        <begin position="144"/>
        <end position="167"/>
    </location>
</feature>
<dbReference type="InterPro" id="IPR002549">
    <property type="entry name" value="AI-2E-like"/>
</dbReference>
<reference evidence="7 8" key="1">
    <citation type="submission" date="2018-06" db="EMBL/GenBank/DDBJ databases">
        <authorList>
            <consortium name="Pathogen Informatics"/>
            <person name="Doyle S."/>
        </authorList>
    </citation>
    <scope>NUCLEOTIDE SEQUENCE [LARGE SCALE GENOMIC DNA]</scope>
    <source>
        <strain evidence="7 8">NCTC11179</strain>
    </source>
</reference>
<evidence type="ECO:0000256" key="3">
    <source>
        <dbReference type="ARBA" id="ARBA00022692"/>
    </source>
</evidence>
<dbReference type="PANTHER" id="PTHR21716">
    <property type="entry name" value="TRANSMEMBRANE PROTEIN"/>
    <property type="match status" value="1"/>
</dbReference>
<dbReference type="PANTHER" id="PTHR21716:SF4">
    <property type="entry name" value="TRANSMEMBRANE PROTEIN 245"/>
    <property type="match status" value="1"/>
</dbReference>
<comment type="subcellular location">
    <subcellularLocation>
        <location evidence="1">Membrane</location>
        <topology evidence="1">Multi-pass membrane protein</topology>
    </subcellularLocation>
</comment>
<accession>A0A378RLT7</accession>
<keyword evidence="5 6" id="KW-0472">Membrane</keyword>
<name>A0A378RLT7_MYROD</name>
<evidence type="ECO:0000256" key="6">
    <source>
        <dbReference type="SAM" id="Phobius"/>
    </source>
</evidence>
<feature type="transmembrane region" description="Helical" evidence="6">
    <location>
        <begin position="230"/>
        <end position="256"/>
    </location>
</feature>
<evidence type="ECO:0000256" key="1">
    <source>
        <dbReference type="ARBA" id="ARBA00004141"/>
    </source>
</evidence>
<evidence type="ECO:0000256" key="2">
    <source>
        <dbReference type="ARBA" id="ARBA00009773"/>
    </source>
</evidence>
<feature type="transmembrane region" description="Helical" evidence="6">
    <location>
        <begin position="301"/>
        <end position="331"/>
    </location>
</feature>
<organism evidence="7 8">
    <name type="scientific">Myroides odoratus</name>
    <name type="common">Flavobacterium odoratum</name>
    <dbReference type="NCBI Taxonomy" id="256"/>
    <lineage>
        <taxon>Bacteria</taxon>
        <taxon>Pseudomonadati</taxon>
        <taxon>Bacteroidota</taxon>
        <taxon>Flavobacteriia</taxon>
        <taxon>Flavobacteriales</taxon>
        <taxon>Flavobacteriaceae</taxon>
        <taxon>Myroides</taxon>
    </lineage>
</organism>
<feature type="transmembrane region" description="Helical" evidence="6">
    <location>
        <begin position="36"/>
        <end position="55"/>
    </location>
</feature>
<dbReference type="RefSeq" id="WP_115090559.1">
    <property type="nucleotide sequence ID" value="NZ_CP068107.1"/>
</dbReference>
<gene>
    <name evidence="7" type="primary">ydiK</name>
    <name evidence="7" type="ORF">NCTC11179_01204</name>
</gene>
<dbReference type="Proteomes" id="UP000255024">
    <property type="component" value="Unassembled WGS sequence"/>
</dbReference>
<feature type="transmembrane region" description="Helical" evidence="6">
    <location>
        <begin position="268"/>
        <end position="289"/>
    </location>
</feature>
<feature type="transmembrane region" description="Helical" evidence="6">
    <location>
        <begin position="12"/>
        <end position="30"/>
    </location>
</feature>
<dbReference type="EMBL" id="UGQL01000001">
    <property type="protein sequence ID" value="STZ27668.1"/>
    <property type="molecule type" value="Genomic_DNA"/>
</dbReference>
<sequence>MTSNPKPLIPNSILVQLGFLVLILFVFYLLASNLVFFLPGFLGALCLTVLLLPPYRWMTQKKGWNKNLSIIALMLGSSMLVLAPLYLLIQTITQKVLVVLQDKDKIQAGIESTVRSLRESYNIDIFNENTISKATELGTQAFQAIVNTSVNSVVEIGVAYLMLYFLLKGYQQIQAWLTRYLPMQANNMDELKVDMKRLVVSNSVGVPLTAFIQGIVAFIGYLIFGVEDAFVFFILTAFASLLPVVGAAVIYIPLIVMMLANGQQGSAIGLLIYCLVVVGTSDNLIRFLLQKKMADVHPLITIFGVIVGVNVFGFIGIIFGPILFSLFMWLIKIYYREFVEANKAKIIEK</sequence>
<evidence type="ECO:0000313" key="7">
    <source>
        <dbReference type="EMBL" id="STZ27668.1"/>
    </source>
</evidence>
<evidence type="ECO:0000256" key="4">
    <source>
        <dbReference type="ARBA" id="ARBA00022989"/>
    </source>
</evidence>
<feature type="transmembrane region" description="Helical" evidence="6">
    <location>
        <begin position="67"/>
        <end position="89"/>
    </location>
</feature>
<keyword evidence="8" id="KW-1185">Reference proteome</keyword>
<feature type="transmembrane region" description="Helical" evidence="6">
    <location>
        <begin position="198"/>
        <end position="224"/>
    </location>
</feature>
<dbReference type="AlphaFoldDB" id="A0A378RLT7"/>
<comment type="similarity">
    <text evidence="2">Belongs to the autoinducer-2 exporter (AI-2E) (TC 2.A.86) family.</text>
</comment>
<evidence type="ECO:0000256" key="5">
    <source>
        <dbReference type="ARBA" id="ARBA00023136"/>
    </source>
</evidence>
<dbReference type="Pfam" id="PF01594">
    <property type="entry name" value="AI-2E_transport"/>
    <property type="match status" value="1"/>
</dbReference>
<dbReference type="GO" id="GO:0016020">
    <property type="term" value="C:membrane"/>
    <property type="evidence" value="ECO:0007669"/>
    <property type="project" value="UniProtKB-SubCell"/>
</dbReference>
<keyword evidence="3 6" id="KW-0812">Transmembrane</keyword>
<protein>
    <submittedName>
        <fullName evidence="7">Putative inner membrane protein</fullName>
    </submittedName>
</protein>
<proteinExistence type="inferred from homology"/>
<evidence type="ECO:0000313" key="8">
    <source>
        <dbReference type="Proteomes" id="UP000255024"/>
    </source>
</evidence>